<dbReference type="Pfam" id="PF01751">
    <property type="entry name" value="Toprim"/>
    <property type="match status" value="1"/>
</dbReference>
<feature type="domain" description="Toprim" evidence="12">
    <location>
        <begin position="4"/>
        <end position="115"/>
    </location>
</feature>
<comment type="catalytic activity">
    <reaction evidence="1 10">
        <text>ATP-independent breakage of single-stranded DNA, followed by passage and rejoining.</text>
        <dbReference type="EC" id="5.6.2.1"/>
    </reaction>
</comment>
<feature type="site" description="Interaction with DNA" evidence="10">
    <location>
        <position position="150"/>
    </location>
</feature>
<evidence type="ECO:0000313" key="15">
    <source>
        <dbReference type="Proteomes" id="UP000528322"/>
    </source>
</evidence>
<feature type="compositionally biased region" description="Basic and acidic residues" evidence="11">
    <location>
        <begin position="723"/>
        <end position="732"/>
    </location>
</feature>
<dbReference type="CDD" id="cd03363">
    <property type="entry name" value="TOPRIM_TopoIA_TopoI"/>
    <property type="match status" value="1"/>
</dbReference>
<keyword evidence="7 10" id="KW-0799">Topoisomerase</keyword>
<feature type="site" description="Interaction with DNA" evidence="10">
    <location>
        <position position="157"/>
    </location>
</feature>
<dbReference type="Pfam" id="PF01131">
    <property type="entry name" value="Topoisom_bac"/>
    <property type="match status" value="1"/>
</dbReference>
<dbReference type="NCBIfam" id="TIGR01051">
    <property type="entry name" value="topA_bact"/>
    <property type="match status" value="1"/>
</dbReference>
<dbReference type="Gene3D" id="2.70.20.10">
    <property type="entry name" value="Topoisomerase I, domain 3"/>
    <property type="match status" value="1"/>
</dbReference>
<comment type="caution">
    <text evidence="14">The sequence shown here is derived from an EMBL/GenBank/DDBJ whole genome shotgun (WGS) entry which is preliminary data.</text>
</comment>
<feature type="active site" description="O-(5'-phospho-DNA)-tyrosine intermediate" evidence="10">
    <location>
        <position position="300"/>
    </location>
</feature>
<dbReference type="InterPro" id="IPR034149">
    <property type="entry name" value="TOPRIM_TopoI"/>
</dbReference>
<dbReference type="SMART" id="SM00493">
    <property type="entry name" value="TOPRIM"/>
    <property type="match status" value="1"/>
</dbReference>
<comment type="function">
    <text evidence="10">Releases the supercoiling and torsional tension of DNA, which is introduced during the DNA replication and transcription, by transiently cleaving and rejoining one strand of the DNA duplex. Introduces a single-strand break via transesterification at a target site in duplex DNA. The scissile phosphodiester is attacked by the catalytic tyrosine of the enzyme, resulting in the formation of a DNA-(5'-phosphotyrosyl)-enzyme intermediate and the expulsion of a 3'-OH DNA strand. The free DNA strand then undergoes passage around the unbroken strand, thus removing DNA supercoils. Finally, in the religation step, the DNA 3'-OH attacks the covalent intermediate to expel the active-site tyrosine and restore the DNA phosphodiester backbone.</text>
</comment>
<dbReference type="Gene3D" id="3.40.50.140">
    <property type="match status" value="1"/>
</dbReference>
<keyword evidence="6" id="KW-0460">Magnesium</keyword>
<dbReference type="InterPro" id="IPR013826">
    <property type="entry name" value="Topo_IA_cen_sub3"/>
</dbReference>
<evidence type="ECO:0000256" key="6">
    <source>
        <dbReference type="ARBA" id="ARBA00022842"/>
    </source>
</evidence>
<gene>
    <name evidence="10" type="primary">topA</name>
    <name evidence="14" type="ORF">HNR37_000425</name>
</gene>
<dbReference type="Pfam" id="PF01396">
    <property type="entry name" value="Zn_ribbon_Top1"/>
    <property type="match status" value="3"/>
</dbReference>
<organism evidence="14 15">
    <name type="scientific">Desulfurispira natronophila</name>
    <dbReference type="NCBI Taxonomy" id="682562"/>
    <lineage>
        <taxon>Bacteria</taxon>
        <taxon>Pseudomonadati</taxon>
        <taxon>Chrysiogenota</taxon>
        <taxon>Chrysiogenia</taxon>
        <taxon>Chrysiogenales</taxon>
        <taxon>Chrysiogenaceae</taxon>
        <taxon>Desulfurispira</taxon>
    </lineage>
</organism>
<feature type="site" description="Interaction with DNA" evidence="10">
    <location>
        <position position="141"/>
    </location>
</feature>
<proteinExistence type="inferred from homology"/>
<dbReference type="PROSITE" id="PS00396">
    <property type="entry name" value="TOPO_IA_1"/>
    <property type="match status" value="1"/>
</dbReference>
<feature type="site" description="Interaction with DNA" evidence="10">
    <location>
        <position position="142"/>
    </location>
</feature>
<dbReference type="InterPro" id="IPR013825">
    <property type="entry name" value="Topo_IA_cen_sub2"/>
</dbReference>
<name>A0A7W8DG90_9BACT</name>
<dbReference type="InterPro" id="IPR003602">
    <property type="entry name" value="Topo_IA_DNA-bd_dom"/>
</dbReference>
<accession>A0A7W8DG90</accession>
<feature type="site" description="Interaction with DNA" evidence="10">
    <location>
        <position position="145"/>
    </location>
</feature>
<dbReference type="InterPro" id="IPR013497">
    <property type="entry name" value="Topo_IA_cen"/>
</dbReference>
<dbReference type="SUPFAM" id="SSF56712">
    <property type="entry name" value="Prokaryotic type I DNA topoisomerase"/>
    <property type="match status" value="1"/>
</dbReference>
<dbReference type="SMART" id="SM00437">
    <property type="entry name" value="TOP1Ac"/>
    <property type="match status" value="1"/>
</dbReference>
<dbReference type="SUPFAM" id="SSF57783">
    <property type="entry name" value="Zinc beta-ribbon"/>
    <property type="match status" value="3"/>
</dbReference>
<reference evidence="14 15" key="1">
    <citation type="submission" date="2020-08" db="EMBL/GenBank/DDBJ databases">
        <title>Genomic Encyclopedia of Type Strains, Phase IV (KMG-IV): sequencing the most valuable type-strain genomes for metagenomic binning, comparative biology and taxonomic classification.</title>
        <authorList>
            <person name="Goeker M."/>
        </authorList>
    </citation>
    <scope>NUCLEOTIDE SEQUENCE [LARGE SCALE GENOMIC DNA]</scope>
    <source>
        <strain evidence="14 15">DSM 22071</strain>
    </source>
</reference>
<dbReference type="Gene3D" id="1.10.460.10">
    <property type="entry name" value="Topoisomerase I, domain 2"/>
    <property type="match status" value="1"/>
</dbReference>
<dbReference type="GO" id="GO:0003917">
    <property type="term" value="F:DNA topoisomerase type I (single strand cut, ATP-independent) activity"/>
    <property type="evidence" value="ECO:0007669"/>
    <property type="project" value="UniProtKB-UniRule"/>
</dbReference>
<dbReference type="InterPro" id="IPR013498">
    <property type="entry name" value="Topo_IA_Znf"/>
</dbReference>
<feature type="region of interest" description="Disordered" evidence="11">
    <location>
        <begin position="723"/>
        <end position="743"/>
    </location>
</feature>
<dbReference type="HAMAP" id="MF_00952">
    <property type="entry name" value="Topoisom_1_prok"/>
    <property type="match status" value="1"/>
</dbReference>
<dbReference type="Gene3D" id="1.10.290.10">
    <property type="entry name" value="Topoisomerase I, domain 4"/>
    <property type="match status" value="1"/>
</dbReference>
<dbReference type="InterPro" id="IPR013824">
    <property type="entry name" value="Topo_IA_cen_sub1"/>
</dbReference>
<evidence type="ECO:0000256" key="11">
    <source>
        <dbReference type="SAM" id="MobiDB-lite"/>
    </source>
</evidence>
<dbReference type="InterPro" id="IPR003601">
    <property type="entry name" value="Topo_IA_2"/>
</dbReference>
<dbReference type="InterPro" id="IPR000380">
    <property type="entry name" value="Topo_IA"/>
</dbReference>
<evidence type="ECO:0000256" key="1">
    <source>
        <dbReference type="ARBA" id="ARBA00000213"/>
    </source>
</evidence>
<evidence type="ECO:0000256" key="7">
    <source>
        <dbReference type="ARBA" id="ARBA00023029"/>
    </source>
</evidence>
<evidence type="ECO:0000256" key="4">
    <source>
        <dbReference type="ARBA" id="ARBA00022771"/>
    </source>
</evidence>
<dbReference type="GO" id="GO:0003677">
    <property type="term" value="F:DNA binding"/>
    <property type="evidence" value="ECO:0007669"/>
    <property type="project" value="UniProtKB-KW"/>
</dbReference>
<dbReference type="RefSeq" id="WP_183729208.1">
    <property type="nucleotide sequence ID" value="NZ_JACHID010000002.1"/>
</dbReference>
<dbReference type="PRINTS" id="PR00417">
    <property type="entry name" value="PRTPISMRASEI"/>
</dbReference>
<dbReference type="AlphaFoldDB" id="A0A7W8DG90"/>
<comment type="similarity">
    <text evidence="2 10">Belongs to the type IA topoisomerase family.</text>
</comment>
<evidence type="ECO:0000256" key="2">
    <source>
        <dbReference type="ARBA" id="ARBA00009446"/>
    </source>
</evidence>
<keyword evidence="9 10" id="KW-0413">Isomerase</keyword>
<feature type="site" description="Interaction with DNA" evidence="10">
    <location>
        <position position="302"/>
    </location>
</feature>
<keyword evidence="8 10" id="KW-0238">DNA-binding</keyword>
<dbReference type="GO" id="GO:0006265">
    <property type="term" value="P:DNA topological change"/>
    <property type="evidence" value="ECO:0007669"/>
    <property type="project" value="UniProtKB-UniRule"/>
</dbReference>
<feature type="region of interest" description="Disordered" evidence="11">
    <location>
        <begin position="335"/>
        <end position="360"/>
    </location>
</feature>
<dbReference type="SMART" id="SM00436">
    <property type="entry name" value="TOP1Bc"/>
    <property type="match status" value="1"/>
</dbReference>
<feature type="region of interest" description="Interaction with DNA" evidence="10">
    <location>
        <begin position="165"/>
        <end position="170"/>
    </location>
</feature>
<dbReference type="InterPro" id="IPR005733">
    <property type="entry name" value="TopoI_bac-type"/>
</dbReference>
<feature type="site" description="Interaction with DNA" evidence="10">
    <location>
        <position position="490"/>
    </location>
</feature>
<feature type="domain" description="Topo IA-type catalytic" evidence="13">
    <location>
        <begin position="131"/>
        <end position="558"/>
    </location>
</feature>
<dbReference type="PROSITE" id="PS52039">
    <property type="entry name" value="TOPO_IA_2"/>
    <property type="match status" value="1"/>
</dbReference>
<dbReference type="CDD" id="cd00186">
    <property type="entry name" value="TOP1Ac"/>
    <property type="match status" value="1"/>
</dbReference>
<evidence type="ECO:0000256" key="10">
    <source>
        <dbReference type="HAMAP-Rule" id="MF_00952"/>
    </source>
</evidence>
<dbReference type="Proteomes" id="UP000528322">
    <property type="component" value="Unassembled WGS sequence"/>
</dbReference>
<keyword evidence="5" id="KW-0862">Zinc</keyword>
<protein>
    <recommendedName>
        <fullName evidence="10">DNA topoisomerase 1</fullName>
        <ecNumber evidence="10">5.6.2.1</ecNumber>
    </recommendedName>
    <alternativeName>
        <fullName evidence="10">DNA topoisomerase I</fullName>
    </alternativeName>
</protein>
<dbReference type="InterPro" id="IPR006171">
    <property type="entry name" value="TOPRIM_dom"/>
</dbReference>
<sequence>MAKKKLVIVESPAKARTINRYLGRDYTVKASVGHIRDLPKSSFGVDLENNFEPKYVTLRDKKKVIDELKAAAKNADEVYLASDPDREGEAIAWHISHILHKVKPLSIKRVLFNEITKKAITSALKKPIDIDQKKVDAQQARRILDRIVGYQISPLLWEKISRNLSAGRVQSVALRLVCERESEIDAFVTEEYWSIAARFHKEEMDFEAKLARIKGKKAQIGDEKTAKAVVAALKKGDFQVESVEKKQRRKRPLPPFTTSKLQQDASRKLRFSAKKTMMVAQSLYEGVNLGEYGQTGLITYMRTDSTRVSQDAVDMARDFIQETFGKEYLPEKPRAYATKKQSQDAHEAIRPTTSFHPESIRDHLTGDQYRMYKLIFDKFIASQMADALIDATAVDIVNGQHTLRATGSIVAFPGHLALYQATEDDKKKEDDLLPPLETGETLKLQEITPNQHFTQPPPRYTEATLVKTLEEKGIGRPSTYASILSTIEDRKYVEKEDRKFTPTERGKVVNELLVSYFPELFEYGFTANMENQLDQVEEGSENWKDILGRFYHGFQAELDKAKKALKHVDKISIKAGVACPRCEADLVIKAGRNGEFLACSRYPDCDFTSNFKKGEDGEIIIVERPADEPTNIDCDKCGKPMVIKMSRRGPFLACSGYPECKNPKSFRKREDGTIEIVEKKPAEPTDIKCEKCGAIMVIRVSRRGEFLACSAFPKCRNTKNMERDEDGKAVIKEKKKPAPKKKS</sequence>
<evidence type="ECO:0000256" key="5">
    <source>
        <dbReference type="ARBA" id="ARBA00022833"/>
    </source>
</evidence>
<dbReference type="EC" id="5.6.2.1" evidence="10"/>
<feature type="site" description="Interaction with DNA" evidence="10">
    <location>
        <position position="34"/>
    </location>
</feature>
<dbReference type="PROSITE" id="PS50880">
    <property type="entry name" value="TOPRIM"/>
    <property type="match status" value="1"/>
</dbReference>
<dbReference type="GO" id="GO:0005694">
    <property type="term" value="C:chromosome"/>
    <property type="evidence" value="ECO:0007669"/>
    <property type="project" value="InterPro"/>
</dbReference>
<evidence type="ECO:0000256" key="8">
    <source>
        <dbReference type="ARBA" id="ARBA00023125"/>
    </source>
</evidence>
<comment type="subunit">
    <text evidence="10">Monomer.</text>
</comment>
<dbReference type="PANTHER" id="PTHR42785">
    <property type="entry name" value="DNA TOPOISOMERASE, TYPE IA, CORE"/>
    <property type="match status" value="1"/>
</dbReference>
<evidence type="ECO:0000256" key="3">
    <source>
        <dbReference type="ARBA" id="ARBA00022723"/>
    </source>
</evidence>
<dbReference type="InterPro" id="IPR023406">
    <property type="entry name" value="Topo_IA_AS"/>
</dbReference>
<dbReference type="EMBL" id="JACHID010000002">
    <property type="protein sequence ID" value="MBB5021119.1"/>
    <property type="molecule type" value="Genomic_DNA"/>
</dbReference>
<keyword evidence="15" id="KW-1185">Reference proteome</keyword>
<keyword evidence="4" id="KW-0863">Zinc-finger</keyword>
<dbReference type="InterPro" id="IPR028612">
    <property type="entry name" value="Topoisom_1_IA"/>
</dbReference>
<evidence type="ECO:0000313" key="14">
    <source>
        <dbReference type="EMBL" id="MBB5021119.1"/>
    </source>
</evidence>
<dbReference type="GO" id="GO:0008270">
    <property type="term" value="F:zinc ion binding"/>
    <property type="evidence" value="ECO:0007669"/>
    <property type="project" value="UniProtKB-KW"/>
</dbReference>
<dbReference type="InterPro" id="IPR023405">
    <property type="entry name" value="Topo_IA_core_domain"/>
</dbReference>
<dbReference type="PANTHER" id="PTHR42785:SF1">
    <property type="entry name" value="DNA TOPOISOMERASE"/>
    <property type="match status" value="1"/>
</dbReference>
<evidence type="ECO:0000259" key="12">
    <source>
        <dbReference type="PROSITE" id="PS50880"/>
    </source>
</evidence>
<evidence type="ECO:0000259" key="13">
    <source>
        <dbReference type="PROSITE" id="PS52039"/>
    </source>
</evidence>
<dbReference type="Gene3D" id="3.30.65.10">
    <property type="entry name" value="Bacterial Topoisomerase I, domain 1"/>
    <property type="match status" value="3"/>
</dbReference>
<evidence type="ECO:0000256" key="9">
    <source>
        <dbReference type="ARBA" id="ARBA00023235"/>
    </source>
</evidence>
<feature type="compositionally biased region" description="Basic residues" evidence="11">
    <location>
        <begin position="733"/>
        <end position="743"/>
    </location>
</feature>
<keyword evidence="3" id="KW-0479">Metal-binding</keyword>